<reference evidence="2 3" key="1">
    <citation type="submission" date="2018-08" db="EMBL/GenBank/DDBJ databases">
        <title>Recombination of ecologically and evolutionarily significant loci maintains genetic cohesion in the Pseudomonas syringae species complex.</title>
        <authorList>
            <person name="Dillon M."/>
            <person name="Thakur S."/>
            <person name="Almeida R.N.D."/>
            <person name="Weir B.S."/>
            <person name="Guttman D.S."/>
        </authorList>
    </citation>
    <scope>NUCLEOTIDE SEQUENCE [LARGE SCALE GENOMIC DNA]</scope>
    <source>
        <strain evidence="2 3">ICMP 8636</strain>
    </source>
</reference>
<keyword evidence="1" id="KW-0812">Transmembrane</keyword>
<organism evidence="2 3">
    <name type="scientific">Pseudomonas amygdali pv. eriobotryae</name>
    <dbReference type="NCBI Taxonomy" id="129137"/>
    <lineage>
        <taxon>Bacteria</taxon>
        <taxon>Pseudomonadati</taxon>
        <taxon>Pseudomonadota</taxon>
        <taxon>Gammaproteobacteria</taxon>
        <taxon>Pseudomonadales</taxon>
        <taxon>Pseudomonadaceae</taxon>
        <taxon>Pseudomonas</taxon>
        <taxon>Pseudomonas amygdali</taxon>
    </lineage>
</organism>
<feature type="transmembrane region" description="Helical" evidence="1">
    <location>
        <begin position="12"/>
        <end position="39"/>
    </location>
</feature>
<dbReference type="Proteomes" id="UP000272627">
    <property type="component" value="Unassembled WGS sequence"/>
</dbReference>
<sequence>MLLTLDLALLILLLLDLTLLIILFLEALLLLLTLLPVFARAVVQLIARRIITFVGQCLSADAQTQQTYTRKLPDARFHAFLTRARVDVIKTV</sequence>
<keyword evidence="1" id="KW-1133">Transmembrane helix</keyword>
<evidence type="ECO:0000256" key="1">
    <source>
        <dbReference type="SAM" id="Phobius"/>
    </source>
</evidence>
<keyword evidence="1" id="KW-0472">Membrane</keyword>
<dbReference type="EMBL" id="RBOA01000361">
    <property type="protein sequence ID" value="RML97282.1"/>
    <property type="molecule type" value="Genomic_DNA"/>
</dbReference>
<protein>
    <submittedName>
        <fullName evidence="2">Uncharacterized protein</fullName>
    </submittedName>
</protein>
<evidence type="ECO:0000313" key="3">
    <source>
        <dbReference type="Proteomes" id="UP000272627"/>
    </source>
</evidence>
<accession>A0A3M3AA04</accession>
<evidence type="ECO:0000313" key="2">
    <source>
        <dbReference type="EMBL" id="RML97282.1"/>
    </source>
</evidence>
<proteinExistence type="predicted"/>
<name>A0A3M3AA04_PSEA0</name>
<comment type="caution">
    <text evidence="2">The sequence shown here is derived from an EMBL/GenBank/DDBJ whole genome shotgun (WGS) entry which is preliminary data.</text>
</comment>
<dbReference type="AlphaFoldDB" id="A0A3M3AA04"/>
<gene>
    <name evidence="2" type="ORF">ALQ86_00395</name>
</gene>